<sequence length="296" mass="32534">METILSRAAPLLLPQCGQAAQARGMATLKEIRLRLKSVTNIQKITKSMKMVSAAKYAKAERELKPARQYGIGAKAFYQKAEIAQDKTKPNHLVVVMSSDRGLCGGIHSSVVKYVRAKKEEEGSTVDTKFVVIGDKAKGILQRTLASNILVSFNDYGKRPPTFSDAALVANTLLNLDFKYERATLIFNTFKSVISYITTELPLFNADAIQNSQKINLYDSLDEDVLKSYNEFSLASLILFAMKEGACSEQSSRMTAMDAASKNAGEMIGKLTLTFNRTRQAVITRELIEIISGAAAL</sequence>
<evidence type="ECO:0000313" key="12">
    <source>
        <dbReference type="EnsemblMetazoa" id="BGLB005101-PB"/>
    </source>
</evidence>
<keyword evidence="8" id="KW-0472">Membrane</keyword>
<keyword evidence="5" id="KW-0999">Mitochondrion inner membrane</keyword>
<proteinExistence type="inferred from homology"/>
<keyword evidence="4 11" id="KW-0375">Hydrogen ion transport</keyword>
<evidence type="ECO:0000256" key="7">
    <source>
        <dbReference type="ARBA" id="ARBA00023128"/>
    </source>
</evidence>
<dbReference type="Gene3D" id="3.40.1380.10">
    <property type="match status" value="1"/>
</dbReference>
<dbReference type="Proteomes" id="UP001165740">
    <property type="component" value="Chromosome 4"/>
</dbReference>
<dbReference type="AlphaFoldDB" id="A0A2C9JN23"/>
<dbReference type="NCBIfam" id="TIGR01146">
    <property type="entry name" value="ATPsyn_F1gamma"/>
    <property type="match status" value="1"/>
</dbReference>
<keyword evidence="10 11" id="KW-0066">ATP synthesis</keyword>
<evidence type="ECO:0000256" key="8">
    <source>
        <dbReference type="ARBA" id="ARBA00023136"/>
    </source>
</evidence>
<dbReference type="PIRSF" id="PIRSF039089">
    <property type="entry name" value="ATP_synthase_gamma"/>
    <property type="match status" value="1"/>
</dbReference>
<dbReference type="GO" id="GO:0045259">
    <property type="term" value="C:proton-transporting ATP synthase complex"/>
    <property type="evidence" value="ECO:0007669"/>
    <property type="project" value="UniProtKB-KW"/>
</dbReference>
<dbReference type="CDD" id="cd12151">
    <property type="entry name" value="F1-ATPase_gamma"/>
    <property type="match status" value="1"/>
</dbReference>
<dbReference type="STRING" id="6526.A0A2C9JN23"/>
<dbReference type="KEGG" id="bgt:106060720"/>
<evidence type="ECO:0000256" key="3">
    <source>
        <dbReference type="ARBA" id="ARBA00022448"/>
    </source>
</evidence>
<evidence type="ECO:0000256" key="10">
    <source>
        <dbReference type="ARBA" id="ARBA00023310"/>
    </source>
</evidence>
<comment type="subunit">
    <text evidence="11">F-type ATPases have 2 components, CF(1) - the catalytic core - and CF(0) - the membrane proton channel. CF(1) and CF(0) have multiple subunits.</text>
</comment>
<evidence type="ECO:0000256" key="11">
    <source>
        <dbReference type="RuleBase" id="RU004001"/>
    </source>
</evidence>
<reference evidence="12" key="1">
    <citation type="submission" date="2020-05" db="UniProtKB">
        <authorList>
            <consortium name="EnsemblMetazoa"/>
        </authorList>
    </citation>
    <scope>IDENTIFICATION</scope>
    <source>
        <strain evidence="12">BB02</strain>
    </source>
</reference>
<dbReference type="GO" id="GO:0005743">
    <property type="term" value="C:mitochondrial inner membrane"/>
    <property type="evidence" value="ECO:0007669"/>
    <property type="project" value="UniProtKB-SubCell"/>
</dbReference>
<dbReference type="RefSeq" id="XP_013074159.1">
    <property type="nucleotide sequence ID" value="XM_013218705.2"/>
</dbReference>
<dbReference type="InterPro" id="IPR023632">
    <property type="entry name" value="ATP_synth_F1_gsu_CS"/>
</dbReference>
<evidence type="ECO:0000256" key="5">
    <source>
        <dbReference type="ARBA" id="ARBA00022792"/>
    </source>
</evidence>
<name>A0A2C9JN23_BIOGL</name>
<evidence type="ECO:0000313" key="15">
    <source>
        <dbReference type="RefSeq" id="XP_013074159.1"/>
    </source>
</evidence>
<dbReference type="Pfam" id="PF00231">
    <property type="entry name" value="ATP-synt"/>
    <property type="match status" value="1"/>
</dbReference>
<dbReference type="OMA" id="MQITSAM"/>
<dbReference type="OrthoDB" id="239812at2759"/>
<dbReference type="GO" id="GO:0046933">
    <property type="term" value="F:proton-transporting ATP synthase activity, rotational mechanism"/>
    <property type="evidence" value="ECO:0007669"/>
    <property type="project" value="InterPro"/>
</dbReference>
<dbReference type="VEuPathDB" id="VectorBase:BGLB005101"/>
<dbReference type="PANTHER" id="PTHR11693">
    <property type="entry name" value="ATP SYNTHASE GAMMA CHAIN"/>
    <property type="match status" value="1"/>
</dbReference>
<keyword evidence="7" id="KW-0496">Mitochondrion</keyword>
<organism evidence="12 13">
    <name type="scientific">Biomphalaria glabrata</name>
    <name type="common">Bloodfluke planorb</name>
    <name type="synonym">Freshwater snail</name>
    <dbReference type="NCBI Taxonomy" id="6526"/>
    <lineage>
        <taxon>Eukaryota</taxon>
        <taxon>Metazoa</taxon>
        <taxon>Spiralia</taxon>
        <taxon>Lophotrochozoa</taxon>
        <taxon>Mollusca</taxon>
        <taxon>Gastropoda</taxon>
        <taxon>Heterobranchia</taxon>
        <taxon>Euthyneura</taxon>
        <taxon>Panpulmonata</taxon>
        <taxon>Hygrophila</taxon>
        <taxon>Lymnaeoidea</taxon>
        <taxon>Planorbidae</taxon>
        <taxon>Biomphalaria</taxon>
    </lineage>
</organism>
<reference evidence="15" key="2">
    <citation type="submission" date="2025-04" db="UniProtKB">
        <authorList>
            <consortium name="RefSeq"/>
        </authorList>
    </citation>
    <scope>IDENTIFICATION</scope>
</reference>
<dbReference type="FunFam" id="3.40.1380.10:FF:000003">
    <property type="entry name" value="ATP synthase subunit gamma"/>
    <property type="match status" value="1"/>
</dbReference>
<comment type="subcellular location">
    <subcellularLocation>
        <location evidence="1">Mitochondrion inner membrane</location>
        <topology evidence="1">Peripheral membrane protein</topology>
    </subcellularLocation>
</comment>
<dbReference type="InterPro" id="IPR035968">
    <property type="entry name" value="ATP_synth_F1_ATPase_gsu"/>
</dbReference>
<evidence type="ECO:0000313" key="14">
    <source>
        <dbReference type="Proteomes" id="UP001165740"/>
    </source>
</evidence>
<dbReference type="PROSITE" id="PS00153">
    <property type="entry name" value="ATPASE_GAMMA"/>
    <property type="match status" value="1"/>
</dbReference>
<dbReference type="InterPro" id="IPR000131">
    <property type="entry name" value="ATP_synth_F1_gsu"/>
</dbReference>
<dbReference type="SUPFAM" id="SSF52943">
    <property type="entry name" value="ATP synthase (F1-ATPase), gamma subunit"/>
    <property type="match status" value="1"/>
</dbReference>
<keyword evidence="6 11" id="KW-0406">Ion transport</keyword>
<keyword evidence="9 11" id="KW-0139">CF(1)</keyword>
<dbReference type="GeneID" id="106060720"/>
<dbReference type="EnsemblMetazoa" id="BGLB005101-RB">
    <property type="protein sequence ID" value="BGLB005101-PB"/>
    <property type="gene ID" value="BGLB005101"/>
</dbReference>
<evidence type="ECO:0000256" key="6">
    <source>
        <dbReference type="ARBA" id="ARBA00023065"/>
    </source>
</evidence>
<dbReference type="Proteomes" id="UP000076420">
    <property type="component" value="Unassembled WGS sequence"/>
</dbReference>
<dbReference type="PANTHER" id="PTHR11693:SF22">
    <property type="entry name" value="ATP SYNTHASE SUBUNIT GAMMA, MITOCHONDRIAL"/>
    <property type="match status" value="1"/>
</dbReference>
<keyword evidence="3 11" id="KW-0813">Transport</keyword>
<protein>
    <recommendedName>
        <fullName evidence="11">ATP synthase subunit gamma</fullName>
    </recommendedName>
</protein>
<gene>
    <name evidence="12" type="primary">106060720</name>
    <name evidence="15" type="synonym">LOC106060720</name>
</gene>
<dbReference type="PRINTS" id="PR00126">
    <property type="entry name" value="ATPASEGAMMA"/>
</dbReference>
<accession>A0A2C9JN23</accession>
<keyword evidence="14" id="KW-1185">Reference proteome</keyword>
<dbReference type="VEuPathDB" id="VectorBase:BGLAX_036654"/>
<comment type="similarity">
    <text evidence="2 11">Belongs to the ATPase gamma chain family.</text>
</comment>
<evidence type="ECO:0000313" key="13">
    <source>
        <dbReference type="Proteomes" id="UP000076420"/>
    </source>
</evidence>
<evidence type="ECO:0000256" key="9">
    <source>
        <dbReference type="ARBA" id="ARBA00023196"/>
    </source>
</evidence>
<evidence type="ECO:0000256" key="1">
    <source>
        <dbReference type="ARBA" id="ARBA00004637"/>
    </source>
</evidence>
<dbReference type="Gene3D" id="1.10.287.80">
    <property type="entry name" value="ATP synthase, gamma subunit, helix hairpin domain"/>
    <property type="match status" value="1"/>
</dbReference>
<evidence type="ECO:0000256" key="2">
    <source>
        <dbReference type="ARBA" id="ARBA00007681"/>
    </source>
</evidence>
<evidence type="ECO:0000256" key="4">
    <source>
        <dbReference type="ARBA" id="ARBA00022781"/>
    </source>
</evidence>